<dbReference type="InterPro" id="IPR001733">
    <property type="entry name" value="Peptidase_S26B"/>
</dbReference>
<dbReference type="CDD" id="cd06530">
    <property type="entry name" value="S26_SPase_I"/>
    <property type="match status" value="1"/>
</dbReference>
<evidence type="ECO:0000313" key="13">
    <source>
        <dbReference type="EMBL" id="OUQ09810.1"/>
    </source>
</evidence>
<dbReference type="GO" id="GO:0004252">
    <property type="term" value="F:serine-type endopeptidase activity"/>
    <property type="evidence" value="ECO:0007669"/>
    <property type="project" value="UniProtKB-UniRule"/>
</dbReference>
<dbReference type="InterPro" id="IPR036286">
    <property type="entry name" value="LexA/Signal_pep-like_sf"/>
</dbReference>
<dbReference type="SUPFAM" id="SSF51306">
    <property type="entry name" value="LexA/Signal peptidase"/>
    <property type="match status" value="1"/>
</dbReference>
<dbReference type="GO" id="GO:0006465">
    <property type="term" value="P:signal peptide processing"/>
    <property type="evidence" value="ECO:0007669"/>
    <property type="project" value="UniProtKB-UniRule"/>
</dbReference>
<protein>
    <recommendedName>
        <fullName evidence="10">Signal peptidase I</fullName>
        <ecNumber evidence="10">3.4.21.89</ecNumber>
    </recommendedName>
</protein>
<evidence type="ECO:0000256" key="6">
    <source>
        <dbReference type="ARBA" id="ARBA00022968"/>
    </source>
</evidence>
<dbReference type="EMBL" id="NFLC01000016">
    <property type="protein sequence ID" value="OUQ09810.1"/>
    <property type="molecule type" value="Genomic_DNA"/>
</dbReference>
<keyword evidence="3 11" id="KW-0812">Transmembrane</keyword>
<dbReference type="Proteomes" id="UP000196074">
    <property type="component" value="Unassembled WGS sequence"/>
</dbReference>
<dbReference type="Gene3D" id="2.10.109.10">
    <property type="entry name" value="Umud Fragment, subunit A"/>
    <property type="match status" value="1"/>
</dbReference>
<evidence type="ECO:0000256" key="11">
    <source>
        <dbReference type="SAM" id="Phobius"/>
    </source>
</evidence>
<dbReference type="Pfam" id="PF10502">
    <property type="entry name" value="Peptidase_S26"/>
    <property type="match status" value="1"/>
</dbReference>
<dbReference type="GO" id="GO:0009003">
    <property type="term" value="F:signal peptidase activity"/>
    <property type="evidence" value="ECO:0007669"/>
    <property type="project" value="UniProtKB-EC"/>
</dbReference>
<keyword evidence="2" id="KW-0645">Protease</keyword>
<dbReference type="InterPro" id="IPR019533">
    <property type="entry name" value="Peptidase_S26"/>
</dbReference>
<dbReference type="RefSeq" id="WP_087215430.1">
    <property type="nucleotide sequence ID" value="NZ_OX346401.1"/>
</dbReference>
<evidence type="ECO:0000256" key="8">
    <source>
        <dbReference type="ARBA" id="ARBA00023136"/>
    </source>
</evidence>
<keyword evidence="8 11" id="KW-0472">Membrane</keyword>
<organism evidence="13 14">
    <name type="scientific">Enterococcus cecorum</name>
    <dbReference type="NCBI Taxonomy" id="44008"/>
    <lineage>
        <taxon>Bacteria</taxon>
        <taxon>Bacillati</taxon>
        <taxon>Bacillota</taxon>
        <taxon>Bacilli</taxon>
        <taxon>Lactobacillales</taxon>
        <taxon>Enterococcaceae</taxon>
        <taxon>Enterococcus</taxon>
    </lineage>
</organism>
<evidence type="ECO:0000313" key="14">
    <source>
        <dbReference type="Proteomes" id="UP000196074"/>
    </source>
</evidence>
<evidence type="ECO:0000256" key="1">
    <source>
        <dbReference type="ARBA" id="ARBA00004648"/>
    </source>
</evidence>
<name>A0A1Y4QXM2_9ENTE</name>
<feature type="domain" description="Peptidase S26" evidence="12">
    <location>
        <begin position="44"/>
        <end position="88"/>
    </location>
</feature>
<evidence type="ECO:0000259" key="12">
    <source>
        <dbReference type="Pfam" id="PF10502"/>
    </source>
</evidence>
<proteinExistence type="predicted"/>
<dbReference type="PROSITE" id="PS00501">
    <property type="entry name" value="SPASE_I_1"/>
    <property type="match status" value="1"/>
</dbReference>
<comment type="function">
    <text evidence="9">Catalytic component of the signal peptidase complex (SPC) which catalyzes the cleavage of N-terminal signal sequences from nascent proteins as they are translocated into the lumen of the endoplasmic reticulum. Specifically cleaves N-terminal signal peptides that contain a hydrophobic alpha-helix (h-region) shorter than 18-20 amino acids.</text>
</comment>
<keyword evidence="7 11" id="KW-1133">Transmembrane helix</keyword>
<dbReference type="EC" id="3.4.21.89" evidence="10"/>
<gene>
    <name evidence="13" type="ORF">B5E88_08585</name>
</gene>
<evidence type="ECO:0000256" key="5">
    <source>
        <dbReference type="ARBA" id="ARBA00022824"/>
    </source>
</evidence>
<comment type="caution">
    <text evidence="13">The sequence shown here is derived from an EMBL/GenBank/DDBJ whole genome shotgun (WGS) entry which is preliminary data.</text>
</comment>
<keyword evidence="4" id="KW-0378">Hydrolase</keyword>
<dbReference type="InterPro" id="IPR019756">
    <property type="entry name" value="Pept_S26A_signal_pept_1_Ser-AS"/>
</dbReference>
<reference evidence="14" key="1">
    <citation type="submission" date="2017-04" db="EMBL/GenBank/DDBJ databases">
        <title>Function of individual gut microbiota members based on whole genome sequencing of pure cultures obtained from chicken caecum.</title>
        <authorList>
            <person name="Medvecky M."/>
            <person name="Cejkova D."/>
            <person name="Polansky O."/>
            <person name="Karasova D."/>
            <person name="Kubasova T."/>
            <person name="Cizek A."/>
            <person name="Rychlik I."/>
        </authorList>
    </citation>
    <scope>NUCLEOTIDE SEQUENCE [LARGE SCALE GENOMIC DNA]</scope>
    <source>
        <strain evidence="14">An144</strain>
    </source>
</reference>
<sequence length="171" mass="19135">MRKTVVMKKVLHILLNILGTVLIFMVLIGILVNVNSAPKGKGFFGYKGYTVLSNSMQPTFSAGDYVVDKMVAYDEIKKGDVVSYYPDDYTIVTHRVKEVTPQGFIMQGDANNAQDAFTVTKDHYIGKMILVIPKLGRLPELLTRPIVWIVLSVIAVVLLASGMYQRRKQHS</sequence>
<feature type="transmembrane region" description="Helical" evidence="11">
    <location>
        <begin position="12"/>
        <end position="32"/>
    </location>
</feature>
<keyword evidence="6" id="KW-0735">Signal-anchor</keyword>
<accession>A0A1Y4QXM2</accession>
<dbReference type="AlphaFoldDB" id="A0A1Y4QXM2"/>
<feature type="transmembrane region" description="Helical" evidence="11">
    <location>
        <begin position="146"/>
        <end position="164"/>
    </location>
</feature>
<comment type="subcellular location">
    <subcellularLocation>
        <location evidence="1">Endoplasmic reticulum membrane</location>
        <topology evidence="1">Single-pass type II membrane protein</topology>
    </subcellularLocation>
</comment>
<evidence type="ECO:0000256" key="9">
    <source>
        <dbReference type="ARBA" id="ARBA00045533"/>
    </source>
</evidence>
<dbReference type="NCBIfam" id="TIGR02228">
    <property type="entry name" value="sigpep_I_arch"/>
    <property type="match status" value="1"/>
</dbReference>
<keyword evidence="5" id="KW-0256">Endoplasmic reticulum</keyword>
<evidence type="ECO:0000256" key="3">
    <source>
        <dbReference type="ARBA" id="ARBA00022692"/>
    </source>
</evidence>
<dbReference type="GO" id="GO:0016020">
    <property type="term" value="C:membrane"/>
    <property type="evidence" value="ECO:0007669"/>
    <property type="project" value="UniProtKB-UniRule"/>
</dbReference>
<evidence type="ECO:0000256" key="2">
    <source>
        <dbReference type="ARBA" id="ARBA00022670"/>
    </source>
</evidence>
<evidence type="ECO:0000256" key="10">
    <source>
        <dbReference type="NCBIfam" id="TIGR02228"/>
    </source>
</evidence>
<evidence type="ECO:0000256" key="7">
    <source>
        <dbReference type="ARBA" id="ARBA00022989"/>
    </source>
</evidence>
<evidence type="ECO:0000256" key="4">
    <source>
        <dbReference type="ARBA" id="ARBA00022801"/>
    </source>
</evidence>